<dbReference type="SUPFAM" id="SSF56563">
    <property type="entry name" value="Major capsid protein gp5"/>
    <property type="match status" value="1"/>
</dbReference>
<reference evidence="3 4" key="1">
    <citation type="journal article" date="2015" name="Nature">
        <title>rRNA introns, odd ribosomes, and small enigmatic genomes across a large radiation of phyla.</title>
        <authorList>
            <person name="Brown C.T."/>
            <person name="Hug L.A."/>
            <person name="Thomas B.C."/>
            <person name="Sharon I."/>
            <person name="Castelle C.J."/>
            <person name="Singh A."/>
            <person name="Wilkins M.J."/>
            <person name="Williams K.H."/>
            <person name="Banfield J.F."/>
        </authorList>
    </citation>
    <scope>NUCLEOTIDE SEQUENCE [LARGE SCALE GENOMIC DNA]</scope>
</reference>
<evidence type="ECO:0000259" key="2">
    <source>
        <dbReference type="Pfam" id="PF05065"/>
    </source>
</evidence>
<organism evidence="3 4">
    <name type="scientific">Candidatus Gottesmanbacteria bacterium GW2011_GWB1_49_7</name>
    <dbReference type="NCBI Taxonomy" id="1618448"/>
    <lineage>
        <taxon>Bacteria</taxon>
        <taxon>Candidatus Gottesmaniibacteriota</taxon>
    </lineage>
</organism>
<sequence length="474" mass="52348">MSLTTKEAQGLNDRNAELTKAVRAGAAGRARVLIDQQLNDARAFSQRSMDLPEMEVVEKFADIYQGRHTTEEYVDFQKSCDQFLFVATALGMVNPIENNGKLVGMSVSQEAFFLKSHGAIKRKHRKLYEEAKQASKQSYEFAKRANKIEELEKAMYSTGAGVGDEWVPTVTSPTLEDQVRLEAKIVSLFREIKMPAATYVMPVKGNLPNFVTMAEATTNSPTTLTQGNATTANRTLSATKFVLAIPFSEEMDEDSIIPFIPFLRDELAEAKAHDHDYSIINGDTTNPHQDSDIDTTNHRGRAYIGLRKAALALATSVDGTTFTTTDLLNLMGLMDKYAADFRKLAWLMSPKSYARMRGLAEVLTLDKFGAGAPILNGEVAKLFNIPVIVSSEVRSDLDATGVYDGTTTSNSTIILVNHKSWVVGTRRPLMLKLKRDDAYDQHQMIATFRADFQSLEDRTVATNVGVVYGVANSA</sequence>
<feature type="domain" description="Phage capsid-like C-terminal" evidence="2">
    <location>
        <begin position="167"/>
        <end position="454"/>
    </location>
</feature>
<evidence type="ECO:0000256" key="1">
    <source>
        <dbReference type="ARBA" id="ARBA00004328"/>
    </source>
</evidence>
<comment type="subcellular location">
    <subcellularLocation>
        <location evidence="1">Virion</location>
    </subcellularLocation>
</comment>
<evidence type="ECO:0000313" key="4">
    <source>
        <dbReference type="Proteomes" id="UP000034588"/>
    </source>
</evidence>
<name>A0A0G1W363_9BACT</name>
<dbReference type="Proteomes" id="UP000034588">
    <property type="component" value="Unassembled WGS sequence"/>
</dbReference>
<dbReference type="InterPro" id="IPR054612">
    <property type="entry name" value="Phage_capsid-like_C"/>
</dbReference>
<dbReference type="AlphaFoldDB" id="A0A0G1W363"/>
<comment type="caution">
    <text evidence="3">The sequence shown here is derived from an EMBL/GenBank/DDBJ whole genome shotgun (WGS) entry which is preliminary data.</text>
</comment>
<accession>A0A0G1W363</accession>
<dbReference type="Pfam" id="PF05065">
    <property type="entry name" value="Phage_capsid"/>
    <property type="match status" value="1"/>
</dbReference>
<gene>
    <name evidence="3" type="ORF">UY48_C0003G0008</name>
</gene>
<dbReference type="NCBIfam" id="TIGR01554">
    <property type="entry name" value="major_cap_HK97"/>
    <property type="match status" value="1"/>
</dbReference>
<protein>
    <recommendedName>
        <fullName evidence="2">Phage capsid-like C-terminal domain-containing protein</fullName>
    </recommendedName>
</protein>
<dbReference type="InterPro" id="IPR024455">
    <property type="entry name" value="Phage_capsid"/>
</dbReference>
<dbReference type="EMBL" id="LCQD01000003">
    <property type="protein sequence ID" value="KKW13186.1"/>
    <property type="molecule type" value="Genomic_DNA"/>
</dbReference>
<proteinExistence type="predicted"/>
<evidence type="ECO:0000313" key="3">
    <source>
        <dbReference type="EMBL" id="KKW13186.1"/>
    </source>
</evidence>